<evidence type="ECO:0000256" key="1">
    <source>
        <dbReference type="SAM" id="MobiDB-lite"/>
    </source>
</evidence>
<reference evidence="3" key="1">
    <citation type="journal article" date="2019" name="Int. J. Syst. Evol. Microbiol.">
        <title>The Global Catalogue of Microorganisms (GCM) 10K type strain sequencing project: providing services to taxonomists for standard genome sequencing and annotation.</title>
        <authorList>
            <consortium name="The Broad Institute Genomics Platform"/>
            <consortium name="The Broad Institute Genome Sequencing Center for Infectious Disease"/>
            <person name="Wu L."/>
            <person name="Ma J."/>
        </authorList>
    </citation>
    <scope>NUCLEOTIDE SEQUENCE [LARGE SCALE GENOMIC DNA]</scope>
    <source>
        <strain evidence="3">JCM 9371</strain>
    </source>
</reference>
<name>A0ABW2XC22_9ACTN</name>
<feature type="compositionally biased region" description="Acidic residues" evidence="1">
    <location>
        <begin position="84"/>
        <end position="94"/>
    </location>
</feature>
<evidence type="ECO:0008006" key="4">
    <source>
        <dbReference type="Google" id="ProtNLM"/>
    </source>
</evidence>
<dbReference type="Proteomes" id="UP001597063">
    <property type="component" value="Unassembled WGS sequence"/>
</dbReference>
<organism evidence="2 3">
    <name type="scientific">Actinomadura fibrosa</name>
    <dbReference type="NCBI Taxonomy" id="111802"/>
    <lineage>
        <taxon>Bacteria</taxon>
        <taxon>Bacillati</taxon>
        <taxon>Actinomycetota</taxon>
        <taxon>Actinomycetes</taxon>
        <taxon>Streptosporangiales</taxon>
        <taxon>Thermomonosporaceae</taxon>
        <taxon>Actinomadura</taxon>
    </lineage>
</organism>
<sequence length="94" mass="10171">MSNAQDRFRGQDPDDAYSSEETAADMGSLEDEGSVGRHARGRSDADSGYGADDDLMPDRGDESMSDMGSRGSGRGGRHGSDRNDFEDDQIDDEF</sequence>
<feature type="region of interest" description="Disordered" evidence="1">
    <location>
        <begin position="1"/>
        <end position="94"/>
    </location>
</feature>
<evidence type="ECO:0000313" key="3">
    <source>
        <dbReference type="Proteomes" id="UP001597063"/>
    </source>
</evidence>
<proteinExistence type="predicted"/>
<dbReference type="RefSeq" id="WP_131757317.1">
    <property type="nucleotide sequence ID" value="NZ_CAACUY010000029.1"/>
</dbReference>
<feature type="compositionally biased region" description="Basic and acidic residues" evidence="1">
    <location>
        <begin position="1"/>
        <end position="12"/>
    </location>
</feature>
<keyword evidence="3" id="KW-1185">Reference proteome</keyword>
<evidence type="ECO:0000313" key="2">
    <source>
        <dbReference type="EMBL" id="MFD0683791.1"/>
    </source>
</evidence>
<protein>
    <recommendedName>
        <fullName evidence="4">DUF5709 domain-containing protein</fullName>
    </recommendedName>
</protein>
<dbReference type="EMBL" id="JBHTGP010000003">
    <property type="protein sequence ID" value="MFD0683791.1"/>
    <property type="molecule type" value="Genomic_DNA"/>
</dbReference>
<accession>A0ABW2XC22</accession>
<comment type="caution">
    <text evidence="2">The sequence shown here is derived from an EMBL/GenBank/DDBJ whole genome shotgun (WGS) entry which is preliminary data.</text>
</comment>
<gene>
    <name evidence="2" type="ORF">ACFQZM_04720</name>
</gene>